<sequence>MASQTGQLSFATRWWMYQAERFPLGTHFPAIAFFFANAYFAAQALNGEKPLHLGFTGMLAFVNTFLTMLLLRVFDEFKDFEDDRVNHPDRVVQRGIVTLPELSRLGGAIFAGMVVANVPLGWQAWVAFAAVLGWALLMRVEFFVPVWLKGHVFTYALTHQGITPLIYIYLAVAAVGSVSEIPQTFWYAVVVAVGVGLCYEISRKFRSPEDETPTLDTYTKRFGPIGASIVAFLCLLAACGGGLGLATELKLPGFAVGLLYGALLAGGFAYGKFASKPTAGNAKQV</sequence>
<feature type="non-terminal residue" evidence="2">
    <location>
        <position position="285"/>
    </location>
</feature>
<feature type="transmembrane region" description="Helical" evidence="1">
    <location>
        <begin position="184"/>
        <end position="201"/>
    </location>
</feature>
<dbReference type="Proteomes" id="UP000703893">
    <property type="component" value="Unassembled WGS sequence"/>
</dbReference>
<feature type="transmembrane region" description="Helical" evidence="1">
    <location>
        <begin position="53"/>
        <end position="74"/>
    </location>
</feature>
<evidence type="ECO:0000313" key="3">
    <source>
        <dbReference type="Proteomes" id="UP000703893"/>
    </source>
</evidence>
<keyword evidence="1" id="KW-1133">Transmembrane helix</keyword>
<gene>
    <name evidence="2" type="ORF">FJZ00_07935</name>
</gene>
<evidence type="ECO:0000313" key="2">
    <source>
        <dbReference type="EMBL" id="MBM3275068.1"/>
    </source>
</evidence>
<reference evidence="2 3" key="1">
    <citation type="submission" date="2019-03" db="EMBL/GenBank/DDBJ databases">
        <title>Lake Tanganyika Metagenome-Assembled Genomes (MAGs).</title>
        <authorList>
            <person name="Tran P."/>
        </authorList>
    </citation>
    <scope>NUCLEOTIDE SEQUENCE [LARGE SCALE GENOMIC DNA]</scope>
    <source>
        <strain evidence="2">K_DeepCast_65m_m2_236</strain>
    </source>
</reference>
<keyword evidence="1" id="KW-0812">Transmembrane</keyword>
<name>A0A937X4B4_9BACT</name>
<feature type="transmembrane region" description="Helical" evidence="1">
    <location>
        <begin position="251"/>
        <end position="270"/>
    </location>
</feature>
<organism evidence="2 3">
    <name type="scientific">Candidatus Tanganyikabacteria bacterium</name>
    <dbReference type="NCBI Taxonomy" id="2961651"/>
    <lineage>
        <taxon>Bacteria</taxon>
        <taxon>Bacillati</taxon>
        <taxon>Candidatus Sericytochromatia</taxon>
        <taxon>Candidatus Tanganyikabacteria</taxon>
    </lineage>
</organism>
<proteinExistence type="predicted"/>
<dbReference type="EMBL" id="VGJX01000430">
    <property type="protein sequence ID" value="MBM3275068.1"/>
    <property type="molecule type" value="Genomic_DNA"/>
</dbReference>
<accession>A0A937X4B4</accession>
<feature type="transmembrane region" description="Helical" evidence="1">
    <location>
        <begin position="21"/>
        <end position="41"/>
    </location>
</feature>
<feature type="transmembrane region" description="Helical" evidence="1">
    <location>
        <begin position="122"/>
        <end position="140"/>
    </location>
</feature>
<dbReference type="AlphaFoldDB" id="A0A937X4B4"/>
<feature type="transmembrane region" description="Helical" evidence="1">
    <location>
        <begin position="152"/>
        <end position="172"/>
    </location>
</feature>
<feature type="transmembrane region" description="Helical" evidence="1">
    <location>
        <begin position="222"/>
        <end position="245"/>
    </location>
</feature>
<keyword evidence="1" id="KW-0472">Membrane</keyword>
<evidence type="ECO:0000256" key="1">
    <source>
        <dbReference type="SAM" id="Phobius"/>
    </source>
</evidence>
<protein>
    <recommendedName>
        <fullName evidence="4">Prenyltransferase</fullName>
    </recommendedName>
</protein>
<evidence type="ECO:0008006" key="4">
    <source>
        <dbReference type="Google" id="ProtNLM"/>
    </source>
</evidence>
<comment type="caution">
    <text evidence="2">The sequence shown here is derived from an EMBL/GenBank/DDBJ whole genome shotgun (WGS) entry which is preliminary data.</text>
</comment>